<gene>
    <name evidence="3" type="ORF">GCM10022262_26630</name>
</gene>
<name>A0ABP8EWD9_9MICO</name>
<dbReference type="PANTHER" id="PTHR43615:SF1">
    <property type="entry name" value="PPDK_N DOMAIN-CONTAINING PROTEIN"/>
    <property type="match status" value="1"/>
</dbReference>
<dbReference type="InterPro" id="IPR051549">
    <property type="entry name" value="PEP_Utilizing_Enz"/>
</dbReference>
<comment type="caution">
    <text evidence="3">The sequence shown here is derived from an EMBL/GenBank/DDBJ whole genome shotgun (WGS) entry which is preliminary data.</text>
</comment>
<dbReference type="EMBL" id="BAABBA010000013">
    <property type="protein sequence ID" value="GAA4288303.1"/>
    <property type="molecule type" value="Genomic_DNA"/>
</dbReference>
<dbReference type="InterPro" id="IPR008279">
    <property type="entry name" value="PEP-util_enz_mobile_dom"/>
</dbReference>
<dbReference type="RefSeq" id="WP_345042055.1">
    <property type="nucleotide sequence ID" value="NZ_BAABBA010000013.1"/>
</dbReference>
<evidence type="ECO:0000313" key="4">
    <source>
        <dbReference type="Proteomes" id="UP001499841"/>
    </source>
</evidence>
<dbReference type="Gene3D" id="3.50.30.10">
    <property type="entry name" value="Phosphohistidine domain"/>
    <property type="match status" value="1"/>
</dbReference>
<sequence length="635" mass="69859">MTEQKRFPFFDEAAAPAGAEGWESMYPYYLVPSQETREHENSLFWFADTMHWSRGCHPFDSIGAEAVYYGAGAFSTRIFTLPVSLGLDVRVVNGYVYIAPQGVTDPDEIQRRVATFQERAGHYYANWDELYGRWKEKMTGAIESLRSIEFAPLPELDPAEVVTEARGRSSSLALAENYHRLIDEFFAIWQYHFEFLNLGYGGYITFFQFCKQAFPLITDQTISRMVAGVDVLAFRPDDELRKLAVLAGDLGLTGALTREGATPEEVLADLGTSDRGRQWLEAFEQAKEPWFNYFAEYGFTHDQETWASDLSIPLQGIARYATMLAAGEDIARPVDRLRAERDEIIAEYRALLSEAEARQFDELVGLAVKVFPYIEEHNIFVEHWAHNIFWQKAWQLADVLLAAGFTEQRDDMFYLNRFELDEVLADVLQSWAIGVQPRGKARWQKEIQRRRGIVAALQAAPAAPAYGVPPAQVTDPFAVMNYGVTTERVADWLGTSDGGATVLTGGPGSLGVVEGKVRVLKSELDLPSLQAGEILVAPITAPSWAPAFAVAAGVVTDIGGMMCHAAIVCREYGLPAVVGTGFATTRLTTGQRVRIDGRAGTVTVLEDEAGAASGPPADGSAQAAAADATTTGAGR</sequence>
<evidence type="ECO:0000259" key="2">
    <source>
        <dbReference type="Pfam" id="PF00391"/>
    </source>
</evidence>
<dbReference type="Pfam" id="PF00391">
    <property type="entry name" value="PEP-utilizers"/>
    <property type="match status" value="1"/>
</dbReference>
<dbReference type="NCBIfam" id="NF006153">
    <property type="entry name" value="PRK08296.1-5"/>
    <property type="match status" value="1"/>
</dbReference>
<accession>A0ABP8EWD9</accession>
<dbReference type="PANTHER" id="PTHR43615">
    <property type="entry name" value="PHOSPHOENOLPYRUVATE SYNTHASE-RELATED"/>
    <property type="match status" value="1"/>
</dbReference>
<dbReference type="SUPFAM" id="SSF52009">
    <property type="entry name" value="Phosphohistidine domain"/>
    <property type="match status" value="1"/>
</dbReference>
<organism evidence="3 4">
    <name type="scientific">Georgenia daeguensis</name>
    <dbReference type="NCBI Taxonomy" id="908355"/>
    <lineage>
        <taxon>Bacteria</taxon>
        <taxon>Bacillati</taxon>
        <taxon>Actinomycetota</taxon>
        <taxon>Actinomycetes</taxon>
        <taxon>Micrococcales</taxon>
        <taxon>Bogoriellaceae</taxon>
        <taxon>Georgenia</taxon>
    </lineage>
</organism>
<reference evidence="4" key="1">
    <citation type="journal article" date="2019" name="Int. J. Syst. Evol. Microbiol.">
        <title>The Global Catalogue of Microorganisms (GCM) 10K type strain sequencing project: providing services to taxonomists for standard genome sequencing and annotation.</title>
        <authorList>
            <consortium name="The Broad Institute Genomics Platform"/>
            <consortium name="The Broad Institute Genome Sequencing Center for Infectious Disease"/>
            <person name="Wu L."/>
            <person name="Ma J."/>
        </authorList>
    </citation>
    <scope>NUCLEOTIDE SEQUENCE [LARGE SCALE GENOMIC DNA]</scope>
    <source>
        <strain evidence="4">JCM 17459</strain>
    </source>
</reference>
<dbReference type="InterPro" id="IPR036637">
    <property type="entry name" value="Phosphohistidine_dom_sf"/>
</dbReference>
<keyword evidence="4" id="KW-1185">Reference proteome</keyword>
<protein>
    <submittedName>
        <fullName evidence="3">PEP-utilizing enzyme</fullName>
    </submittedName>
</protein>
<proteinExistence type="predicted"/>
<feature type="compositionally biased region" description="Low complexity" evidence="1">
    <location>
        <begin position="610"/>
        <end position="635"/>
    </location>
</feature>
<evidence type="ECO:0000256" key="1">
    <source>
        <dbReference type="SAM" id="MobiDB-lite"/>
    </source>
</evidence>
<dbReference type="Proteomes" id="UP001499841">
    <property type="component" value="Unassembled WGS sequence"/>
</dbReference>
<feature type="region of interest" description="Disordered" evidence="1">
    <location>
        <begin position="608"/>
        <end position="635"/>
    </location>
</feature>
<dbReference type="NCBIfam" id="NF006150">
    <property type="entry name" value="PRK08296.1-2"/>
    <property type="match status" value="1"/>
</dbReference>
<evidence type="ECO:0000313" key="3">
    <source>
        <dbReference type="EMBL" id="GAA4288303.1"/>
    </source>
</evidence>
<feature type="domain" description="PEP-utilising enzyme mobile" evidence="2">
    <location>
        <begin position="530"/>
        <end position="600"/>
    </location>
</feature>